<dbReference type="EMBL" id="JAHCVI010000005">
    <property type="protein sequence ID" value="KAG7284985.1"/>
    <property type="molecule type" value="Genomic_DNA"/>
</dbReference>
<dbReference type="PANTHER" id="PTHR47966">
    <property type="entry name" value="BETA-SITE APP-CLEAVING ENZYME, ISOFORM A-RELATED"/>
    <property type="match status" value="1"/>
</dbReference>
<dbReference type="CDD" id="cd06097">
    <property type="entry name" value="Aspergillopepsin_like"/>
    <property type="match status" value="1"/>
</dbReference>
<organism evidence="9 10">
    <name type="scientific">Staphylotrichum longicolle</name>
    <dbReference type="NCBI Taxonomy" id="669026"/>
    <lineage>
        <taxon>Eukaryota</taxon>
        <taxon>Fungi</taxon>
        <taxon>Dikarya</taxon>
        <taxon>Ascomycota</taxon>
        <taxon>Pezizomycotina</taxon>
        <taxon>Sordariomycetes</taxon>
        <taxon>Sordariomycetidae</taxon>
        <taxon>Sordariales</taxon>
        <taxon>Chaetomiaceae</taxon>
        <taxon>Staphylotrichum</taxon>
    </lineage>
</organism>
<feature type="active site" evidence="5">
    <location>
        <position position="289"/>
    </location>
</feature>
<protein>
    <recommendedName>
        <fullName evidence="8">Peptidase A1 domain-containing protein</fullName>
    </recommendedName>
</protein>
<dbReference type="AlphaFoldDB" id="A0AAD4HW37"/>
<evidence type="ECO:0000256" key="3">
    <source>
        <dbReference type="ARBA" id="ARBA00022750"/>
    </source>
</evidence>
<evidence type="ECO:0000256" key="4">
    <source>
        <dbReference type="ARBA" id="ARBA00022801"/>
    </source>
</evidence>
<feature type="active site" evidence="5">
    <location>
        <position position="105"/>
    </location>
</feature>
<evidence type="ECO:0000313" key="9">
    <source>
        <dbReference type="EMBL" id="KAG7284985.1"/>
    </source>
</evidence>
<evidence type="ECO:0000259" key="8">
    <source>
        <dbReference type="PROSITE" id="PS51767"/>
    </source>
</evidence>
<keyword evidence="4 6" id="KW-0378">Hydrolase</keyword>
<gene>
    <name evidence="9" type="ORF">NEMBOFW57_009603</name>
</gene>
<accession>A0AAD4HW37</accession>
<keyword evidence="2 6" id="KW-0645">Protease</keyword>
<dbReference type="GO" id="GO:0006508">
    <property type="term" value="P:proteolysis"/>
    <property type="evidence" value="ECO:0007669"/>
    <property type="project" value="UniProtKB-KW"/>
</dbReference>
<feature type="chain" id="PRO_5042207726" description="Peptidase A1 domain-containing protein" evidence="7">
    <location>
        <begin position="19"/>
        <end position="403"/>
    </location>
</feature>
<dbReference type="PANTHER" id="PTHR47966:SF2">
    <property type="entry name" value="ASPERGILLOPEPSIN-1-RELATED"/>
    <property type="match status" value="1"/>
</dbReference>
<dbReference type="InterPro" id="IPR001969">
    <property type="entry name" value="Aspartic_peptidase_AS"/>
</dbReference>
<dbReference type="Gene3D" id="2.40.70.10">
    <property type="entry name" value="Acid Proteases"/>
    <property type="match status" value="2"/>
</dbReference>
<evidence type="ECO:0000256" key="1">
    <source>
        <dbReference type="ARBA" id="ARBA00007447"/>
    </source>
</evidence>
<keyword evidence="7" id="KW-0732">Signal</keyword>
<sequence>MAVLSTMVVALAATGALGSAIPSRAAAKNFSVNQVHNPHHVRHGPSALLKVYKKYGATVPESLKAAASTSSGSGSATTTPEQYDSEYLTPVSIGTPAQVLNLDFDTGSSDLWVFSSETASANVNGQTLYNPAKSSTAKALSGATWSISYGDGSSSSGDVYLDTVTVGGFTVKSQAVESAKKVSDEFSQDSQNDGLLGLAWSSINTVQPTQQKTFFANAQSSLASPVFTADLKHNAAGTYNFGYIDTAAYTGSIAYTAVDNSQGFWGFTASGYAVGTAAITKKSISGIADTGTTLLLLPSSVVTAYYAKVSGASNSASAGGWVFSCSTTLPAFKFSVGSTTITIPGTYINYAPVDSTGRTCYGGLQDSADIGINIFGDIALKSAFVVFDGGNTRLGWATKSLSS</sequence>
<dbReference type="Proteomes" id="UP001197093">
    <property type="component" value="Unassembled WGS sequence"/>
</dbReference>
<dbReference type="GO" id="GO:0004190">
    <property type="term" value="F:aspartic-type endopeptidase activity"/>
    <property type="evidence" value="ECO:0007669"/>
    <property type="project" value="UniProtKB-KW"/>
</dbReference>
<keyword evidence="3 6" id="KW-0064">Aspartyl protease</keyword>
<evidence type="ECO:0000256" key="2">
    <source>
        <dbReference type="ARBA" id="ARBA00022670"/>
    </source>
</evidence>
<reference evidence="9" key="1">
    <citation type="submission" date="2023-02" db="EMBL/GenBank/DDBJ databases">
        <authorList>
            <person name="Palmer J.M."/>
        </authorList>
    </citation>
    <scope>NUCLEOTIDE SEQUENCE</scope>
    <source>
        <strain evidence="9">FW57</strain>
    </source>
</reference>
<dbReference type="InterPro" id="IPR033121">
    <property type="entry name" value="PEPTIDASE_A1"/>
</dbReference>
<dbReference type="FunFam" id="2.40.70.10:FF:000024">
    <property type="entry name" value="Endothiapepsin"/>
    <property type="match status" value="1"/>
</dbReference>
<dbReference type="PROSITE" id="PS51767">
    <property type="entry name" value="PEPTIDASE_A1"/>
    <property type="match status" value="1"/>
</dbReference>
<evidence type="ECO:0000256" key="5">
    <source>
        <dbReference type="PIRSR" id="PIRSR601461-1"/>
    </source>
</evidence>
<dbReference type="PROSITE" id="PS00141">
    <property type="entry name" value="ASP_PROTEASE"/>
    <property type="match status" value="1"/>
</dbReference>
<keyword evidence="10" id="KW-1185">Reference proteome</keyword>
<dbReference type="SUPFAM" id="SSF50630">
    <property type="entry name" value="Acid proteases"/>
    <property type="match status" value="1"/>
</dbReference>
<dbReference type="Pfam" id="PF00026">
    <property type="entry name" value="Asp"/>
    <property type="match status" value="1"/>
</dbReference>
<evidence type="ECO:0000313" key="10">
    <source>
        <dbReference type="Proteomes" id="UP001197093"/>
    </source>
</evidence>
<feature type="domain" description="Peptidase A1" evidence="8">
    <location>
        <begin position="87"/>
        <end position="397"/>
    </location>
</feature>
<comment type="similarity">
    <text evidence="1 6">Belongs to the peptidase A1 family.</text>
</comment>
<proteinExistence type="inferred from homology"/>
<dbReference type="InterPro" id="IPR001461">
    <property type="entry name" value="Aspartic_peptidase_A1"/>
</dbReference>
<dbReference type="InterPro" id="IPR034163">
    <property type="entry name" value="Aspergillopepsin-like_cat_dom"/>
</dbReference>
<feature type="signal peptide" evidence="7">
    <location>
        <begin position="1"/>
        <end position="18"/>
    </location>
</feature>
<dbReference type="FunFam" id="2.40.70.10:FF:000026">
    <property type="entry name" value="Endothiapepsin"/>
    <property type="match status" value="1"/>
</dbReference>
<comment type="caution">
    <text evidence="9">The sequence shown here is derived from an EMBL/GenBank/DDBJ whole genome shotgun (WGS) entry which is preliminary data.</text>
</comment>
<dbReference type="InterPro" id="IPR021109">
    <property type="entry name" value="Peptidase_aspartic_dom_sf"/>
</dbReference>
<dbReference type="PRINTS" id="PR00792">
    <property type="entry name" value="PEPSIN"/>
</dbReference>
<name>A0AAD4HW37_9PEZI</name>
<evidence type="ECO:0000256" key="6">
    <source>
        <dbReference type="RuleBase" id="RU000454"/>
    </source>
</evidence>
<evidence type="ECO:0000256" key="7">
    <source>
        <dbReference type="SAM" id="SignalP"/>
    </source>
</evidence>